<accession>A0A9P1BRF7</accession>
<name>A0A9P1BRF7_9DINO</name>
<gene>
    <name evidence="2" type="ORF">C1SCF055_LOCUS6170</name>
</gene>
<evidence type="ECO:0000313" key="3">
    <source>
        <dbReference type="EMBL" id="CAL1131463.1"/>
    </source>
</evidence>
<proteinExistence type="predicted"/>
<dbReference type="AlphaFoldDB" id="A0A9P1BRF7"/>
<feature type="transmembrane region" description="Helical" evidence="1">
    <location>
        <begin position="191"/>
        <end position="208"/>
    </location>
</feature>
<keyword evidence="1" id="KW-0472">Membrane</keyword>
<dbReference type="Proteomes" id="UP001152797">
    <property type="component" value="Unassembled WGS sequence"/>
</dbReference>
<dbReference type="EMBL" id="CAMXCT020000387">
    <property type="protein sequence ID" value="CAL1131463.1"/>
    <property type="molecule type" value="Genomic_DNA"/>
</dbReference>
<organism evidence="2">
    <name type="scientific">Cladocopium goreaui</name>
    <dbReference type="NCBI Taxonomy" id="2562237"/>
    <lineage>
        <taxon>Eukaryota</taxon>
        <taxon>Sar</taxon>
        <taxon>Alveolata</taxon>
        <taxon>Dinophyceae</taxon>
        <taxon>Suessiales</taxon>
        <taxon>Symbiodiniaceae</taxon>
        <taxon>Cladocopium</taxon>
    </lineage>
</organism>
<evidence type="ECO:0000313" key="4">
    <source>
        <dbReference type="Proteomes" id="UP001152797"/>
    </source>
</evidence>
<sequence>MIKFPIFEPLLVWILSTKFLTFGLYTRAAVAGLLFAVLTLPFTNFRLGVSNQAMASSPFKAILPTMARDIAYSLGRAALPAMIIAHYSSRAHRLTASSPEVLFGAVAGACLLAAPFNELRDRQLSKSHAAHFMPLRSMFFAVIRSLLQAESLVLGYRYAPDAVRAVVDGASHWKLSKGIMAQWKVAPDVEFWALAGAVSVVVLLSCVIKQKLRKMWRSQPDLLKEMLLEN</sequence>
<keyword evidence="1" id="KW-1133">Transmembrane helix</keyword>
<evidence type="ECO:0000256" key="1">
    <source>
        <dbReference type="SAM" id="Phobius"/>
    </source>
</evidence>
<dbReference type="OrthoDB" id="10291545at2759"/>
<protein>
    <submittedName>
        <fullName evidence="2">Uncharacterized protein</fullName>
    </submittedName>
</protein>
<dbReference type="EMBL" id="CAMXCT030000387">
    <property type="protein sequence ID" value="CAL4765400.1"/>
    <property type="molecule type" value="Genomic_DNA"/>
</dbReference>
<keyword evidence="1" id="KW-0812">Transmembrane</keyword>
<feature type="transmembrane region" description="Helical" evidence="1">
    <location>
        <begin position="101"/>
        <end position="117"/>
    </location>
</feature>
<feature type="transmembrane region" description="Helical" evidence="1">
    <location>
        <begin position="28"/>
        <end position="49"/>
    </location>
</feature>
<keyword evidence="4" id="KW-1185">Reference proteome</keyword>
<reference evidence="3" key="2">
    <citation type="submission" date="2024-04" db="EMBL/GenBank/DDBJ databases">
        <authorList>
            <person name="Chen Y."/>
            <person name="Shah S."/>
            <person name="Dougan E. K."/>
            <person name="Thang M."/>
            <person name="Chan C."/>
        </authorList>
    </citation>
    <scope>NUCLEOTIDE SEQUENCE [LARGE SCALE GENOMIC DNA]</scope>
</reference>
<comment type="caution">
    <text evidence="2">The sequence shown here is derived from an EMBL/GenBank/DDBJ whole genome shotgun (WGS) entry which is preliminary data.</text>
</comment>
<reference evidence="2" key="1">
    <citation type="submission" date="2022-10" db="EMBL/GenBank/DDBJ databases">
        <authorList>
            <person name="Chen Y."/>
            <person name="Dougan E. K."/>
            <person name="Chan C."/>
            <person name="Rhodes N."/>
            <person name="Thang M."/>
        </authorList>
    </citation>
    <scope>NUCLEOTIDE SEQUENCE</scope>
</reference>
<dbReference type="EMBL" id="CAMXCT010000387">
    <property type="protein sequence ID" value="CAI3978088.1"/>
    <property type="molecule type" value="Genomic_DNA"/>
</dbReference>
<evidence type="ECO:0000313" key="2">
    <source>
        <dbReference type="EMBL" id="CAI3978088.1"/>
    </source>
</evidence>